<evidence type="ECO:0000313" key="2">
    <source>
        <dbReference type="EMBL" id="KAF4615030.1"/>
    </source>
</evidence>
<accession>A0A8H4VNY5</accession>
<evidence type="ECO:0000256" key="1">
    <source>
        <dbReference type="SAM" id="MobiDB-lite"/>
    </source>
</evidence>
<keyword evidence="3" id="KW-1185">Reference proteome</keyword>
<feature type="region of interest" description="Disordered" evidence="1">
    <location>
        <begin position="1"/>
        <end position="26"/>
    </location>
</feature>
<evidence type="ECO:0008006" key="4">
    <source>
        <dbReference type="Google" id="ProtNLM"/>
    </source>
</evidence>
<dbReference type="AlphaFoldDB" id="A0A8H4VNY5"/>
<reference evidence="2 3" key="1">
    <citation type="submission" date="2019-12" db="EMBL/GenBank/DDBJ databases">
        <authorList>
            <person name="Floudas D."/>
            <person name="Bentzer J."/>
            <person name="Ahren D."/>
            <person name="Johansson T."/>
            <person name="Persson P."/>
            <person name="Tunlid A."/>
        </authorList>
    </citation>
    <scope>NUCLEOTIDE SEQUENCE [LARGE SCALE GENOMIC DNA]</scope>
    <source>
        <strain evidence="2 3">CBS 102.39</strain>
    </source>
</reference>
<comment type="caution">
    <text evidence="2">The sequence shown here is derived from an EMBL/GenBank/DDBJ whole genome shotgun (WGS) entry which is preliminary data.</text>
</comment>
<feature type="compositionally biased region" description="Low complexity" evidence="1">
    <location>
        <begin position="1"/>
        <end position="21"/>
    </location>
</feature>
<name>A0A8H4VNY5_9AGAR</name>
<feature type="compositionally biased region" description="Polar residues" evidence="1">
    <location>
        <begin position="350"/>
        <end position="365"/>
    </location>
</feature>
<gene>
    <name evidence="2" type="ORF">D9613_003116</name>
</gene>
<evidence type="ECO:0000313" key="3">
    <source>
        <dbReference type="Proteomes" id="UP000521872"/>
    </source>
</evidence>
<feature type="region of interest" description="Disordered" evidence="1">
    <location>
        <begin position="350"/>
        <end position="370"/>
    </location>
</feature>
<dbReference type="Proteomes" id="UP000521872">
    <property type="component" value="Unassembled WGS sequence"/>
</dbReference>
<protein>
    <recommendedName>
        <fullName evidence="4">Mediator complex subunit 16</fullName>
    </recommendedName>
</protein>
<organism evidence="2 3">
    <name type="scientific">Agrocybe pediades</name>
    <dbReference type="NCBI Taxonomy" id="84607"/>
    <lineage>
        <taxon>Eukaryota</taxon>
        <taxon>Fungi</taxon>
        <taxon>Dikarya</taxon>
        <taxon>Basidiomycota</taxon>
        <taxon>Agaricomycotina</taxon>
        <taxon>Agaricomycetes</taxon>
        <taxon>Agaricomycetidae</taxon>
        <taxon>Agaricales</taxon>
        <taxon>Agaricineae</taxon>
        <taxon>Strophariaceae</taxon>
        <taxon>Agrocybe</taxon>
    </lineage>
</organism>
<dbReference type="EMBL" id="JAACJL010000044">
    <property type="protein sequence ID" value="KAF4615030.1"/>
    <property type="molecule type" value="Genomic_DNA"/>
</dbReference>
<sequence length="919" mass="100581">MDYSTPGPSSPSKLPSSPSKGKTTETGAKNWRAGWWDFYPLLERPKRPLQWSQSSIIFTAHPTQPSITGRHFSSSKQFVLPSPSAIASNTSSYNPPSLISVSPGDQYLLAYFPKNDGEGMACIWKRGFEIDNWQVKESWPLPKGGGIIAASWIGAHREWSTGCSGVPTRLPMRGPVMHISDPTVLLVTEDNHVQVVYVRQYLPGLKTLKRSLLISGITKEAQPNPYDIVEQMGITRQCTDAAIGLAYNENTILVATHGRRLPPPPSGTPAPAVSTFNSMDLSVNVDISGLPTHEKGVAEWENWGEERTLELYEVQIRFDGALLSLFVNHISTLDSPSPCVANLTFVSAPTASPPQSEASQTQTQPKPAATDRGKVSLLANFMDLHNYTKPPTSTLAVYQLVPVVKPFHSNPTTKITIWTVQNPVTRIINDGVVTFVEPFIDYSGVDTTLLYTCILGTSGAFKEPKSSHNGKGTPIGTLRVLNSSNLSDNMSWQSAVIRSSSDVVGRDLPLFAVLSPNKKLFCTLSFSLWQPSMAIYTVPTLDDGDAHARTALELATAVLGRSSTLDIVHAISMASVSTSTVTDVLYRTLEILDKYHQGELPDRFIWDILGVAVEVYRTKMNASKAKKGPDAENLECRWQTAHDICSIAACNIAFDGCSEKIGYDLDAVWQLIGICTWIVSFTEKLLKACVLSGSAGTGQHSDTTDPDPLLHPTLLHLAHPYALQNLLAALNHVKTFRDYTGSLPAGSENSQLAQRSLLDCVDFSCFNLAELISILERSYVSLKETPTEDFRRSLAACQPTNTTRSHLTELLQNISRSETLINKSALFIKPSDLMDGLTQLPGHTSKKADEKDVVSKAPISMKGPTDLCIRCGGKTVTSQNAYTTSANFLSKWRVFETMWQLRCVCGGRWSLSVPPAVKH</sequence>
<proteinExistence type="predicted"/>